<proteinExistence type="predicted"/>
<evidence type="ECO:0000313" key="2">
    <source>
        <dbReference type="Proteomes" id="UP000215914"/>
    </source>
</evidence>
<dbReference type="Proteomes" id="UP000215914">
    <property type="component" value="Unassembled WGS sequence"/>
</dbReference>
<evidence type="ECO:0000313" key="1">
    <source>
        <dbReference type="EMBL" id="KAF5781797.1"/>
    </source>
</evidence>
<name>A0A9K3HNH8_HELAN</name>
<keyword evidence="2" id="KW-1185">Reference proteome</keyword>
<sequence length="62" mass="7089">MMTKLSFLICRFKLSPLKFFGVVSLFNLSGTRTVMVLAASEMAITDHHLIRPPNRRFVLFMG</sequence>
<dbReference type="EMBL" id="MNCJ02000326">
    <property type="protein sequence ID" value="KAF5781797.1"/>
    <property type="molecule type" value="Genomic_DNA"/>
</dbReference>
<dbReference type="AlphaFoldDB" id="A0A9K3HNH8"/>
<accession>A0A9K3HNH8</accession>
<protein>
    <submittedName>
        <fullName evidence="1">Uncharacterized protein</fullName>
    </submittedName>
</protein>
<comment type="caution">
    <text evidence="1">The sequence shown here is derived from an EMBL/GenBank/DDBJ whole genome shotgun (WGS) entry which is preliminary data.</text>
</comment>
<reference evidence="1" key="2">
    <citation type="submission" date="2020-06" db="EMBL/GenBank/DDBJ databases">
        <title>Helianthus annuus Genome sequencing and assembly Release 2.</title>
        <authorList>
            <person name="Gouzy J."/>
            <person name="Langlade N."/>
            <person name="Munos S."/>
        </authorList>
    </citation>
    <scope>NUCLEOTIDE SEQUENCE</scope>
    <source>
        <tissue evidence="1">Leaves</tissue>
    </source>
</reference>
<organism evidence="1 2">
    <name type="scientific">Helianthus annuus</name>
    <name type="common">Common sunflower</name>
    <dbReference type="NCBI Taxonomy" id="4232"/>
    <lineage>
        <taxon>Eukaryota</taxon>
        <taxon>Viridiplantae</taxon>
        <taxon>Streptophyta</taxon>
        <taxon>Embryophyta</taxon>
        <taxon>Tracheophyta</taxon>
        <taxon>Spermatophyta</taxon>
        <taxon>Magnoliopsida</taxon>
        <taxon>eudicotyledons</taxon>
        <taxon>Gunneridae</taxon>
        <taxon>Pentapetalae</taxon>
        <taxon>asterids</taxon>
        <taxon>campanulids</taxon>
        <taxon>Asterales</taxon>
        <taxon>Asteraceae</taxon>
        <taxon>Asteroideae</taxon>
        <taxon>Heliantheae alliance</taxon>
        <taxon>Heliantheae</taxon>
        <taxon>Helianthus</taxon>
    </lineage>
</organism>
<reference evidence="1" key="1">
    <citation type="journal article" date="2017" name="Nature">
        <title>The sunflower genome provides insights into oil metabolism, flowering and Asterid evolution.</title>
        <authorList>
            <person name="Badouin H."/>
            <person name="Gouzy J."/>
            <person name="Grassa C.J."/>
            <person name="Murat F."/>
            <person name="Staton S.E."/>
            <person name="Cottret L."/>
            <person name="Lelandais-Briere C."/>
            <person name="Owens G.L."/>
            <person name="Carrere S."/>
            <person name="Mayjonade B."/>
            <person name="Legrand L."/>
            <person name="Gill N."/>
            <person name="Kane N.C."/>
            <person name="Bowers J.E."/>
            <person name="Hubner S."/>
            <person name="Bellec A."/>
            <person name="Berard A."/>
            <person name="Berges H."/>
            <person name="Blanchet N."/>
            <person name="Boniface M.C."/>
            <person name="Brunel D."/>
            <person name="Catrice O."/>
            <person name="Chaidir N."/>
            <person name="Claudel C."/>
            <person name="Donnadieu C."/>
            <person name="Faraut T."/>
            <person name="Fievet G."/>
            <person name="Helmstetter N."/>
            <person name="King M."/>
            <person name="Knapp S.J."/>
            <person name="Lai Z."/>
            <person name="Le Paslier M.C."/>
            <person name="Lippi Y."/>
            <person name="Lorenzon L."/>
            <person name="Mandel J.R."/>
            <person name="Marage G."/>
            <person name="Marchand G."/>
            <person name="Marquand E."/>
            <person name="Bret-Mestries E."/>
            <person name="Morien E."/>
            <person name="Nambeesan S."/>
            <person name="Nguyen T."/>
            <person name="Pegot-Espagnet P."/>
            <person name="Pouilly N."/>
            <person name="Raftis F."/>
            <person name="Sallet E."/>
            <person name="Schiex T."/>
            <person name="Thomas J."/>
            <person name="Vandecasteele C."/>
            <person name="Vares D."/>
            <person name="Vear F."/>
            <person name="Vautrin S."/>
            <person name="Crespi M."/>
            <person name="Mangin B."/>
            <person name="Burke J.M."/>
            <person name="Salse J."/>
            <person name="Munos S."/>
            <person name="Vincourt P."/>
            <person name="Rieseberg L.H."/>
            <person name="Langlade N.B."/>
        </authorList>
    </citation>
    <scope>NUCLEOTIDE SEQUENCE</scope>
    <source>
        <tissue evidence="1">Leaves</tissue>
    </source>
</reference>
<dbReference type="Gramene" id="mRNA:HanXRQr2_Chr11g0488041">
    <property type="protein sequence ID" value="mRNA:HanXRQr2_Chr11g0488041"/>
    <property type="gene ID" value="HanXRQr2_Chr11g0488041"/>
</dbReference>
<gene>
    <name evidence="1" type="ORF">HanXRQr2_Chr11g0488041</name>
</gene>